<dbReference type="CDD" id="cd00077">
    <property type="entry name" value="HDc"/>
    <property type="match status" value="1"/>
</dbReference>
<dbReference type="Pfam" id="PF13487">
    <property type="entry name" value="HD_5"/>
    <property type="match status" value="1"/>
</dbReference>
<dbReference type="SUPFAM" id="SSF109604">
    <property type="entry name" value="HD-domain/PDEase-like"/>
    <property type="match status" value="1"/>
</dbReference>
<dbReference type="InterPro" id="IPR037522">
    <property type="entry name" value="HD_GYP_dom"/>
</dbReference>
<accession>A0ABR8SU40</accession>
<comment type="caution">
    <text evidence="2">The sequence shown here is derived from an EMBL/GenBank/DDBJ whole genome shotgun (WGS) entry which is preliminary data.</text>
</comment>
<name>A0ABR8SU40_9BACL</name>
<evidence type="ECO:0000313" key="2">
    <source>
        <dbReference type="EMBL" id="MBD7966945.1"/>
    </source>
</evidence>
<dbReference type="PANTHER" id="PTHR43155">
    <property type="entry name" value="CYCLIC DI-GMP PHOSPHODIESTERASE PA4108-RELATED"/>
    <property type="match status" value="1"/>
</dbReference>
<sequence length="351" mass="39165">MRLHVTDLKPGQLLENDAFNHSGVQLMPAGSLLNDSDINRLKLHGIDYVDIADSVQLPVFPAPVVTSSPGESLMKLVPLFDTTMAGTATIFKQAMNSGTIAMNQVDELLQPMTEQLVEQKDVVSLLLLLDRDDEYTYNHSVQVGILTYYMASWLGYSEEDCYNISKAGYLIDIGKSVVPQELLHKPGKLSPEEFRVMKKHAKQGHDIILASTGNELLALPALQHHEREDGSGYPYGLRKDDIHPYSRIAAVADVYSAMTTNRVYQSKQEYISVLCELYGLSFGQLNAEVTQSFIKHLLPNFIGKKVLLTTGDTGLIVLNNPNDYFRPLVKSPHGFIDLAKHRYIAIVEIYI</sequence>
<dbReference type="RefSeq" id="WP_191797916.1">
    <property type="nucleotide sequence ID" value="NZ_JACSQL010000001.1"/>
</dbReference>
<protein>
    <submittedName>
        <fullName evidence="2">HD-GYP domain-containing protein</fullName>
    </submittedName>
</protein>
<gene>
    <name evidence="2" type="ORF">H9647_02605</name>
</gene>
<organism evidence="2 3">
    <name type="scientific">Paenibacillus gallinarum</name>
    <dbReference type="NCBI Taxonomy" id="2762232"/>
    <lineage>
        <taxon>Bacteria</taxon>
        <taxon>Bacillati</taxon>
        <taxon>Bacillota</taxon>
        <taxon>Bacilli</taxon>
        <taxon>Bacillales</taxon>
        <taxon>Paenibacillaceae</taxon>
        <taxon>Paenibacillus</taxon>
    </lineage>
</organism>
<dbReference type="InterPro" id="IPR003607">
    <property type="entry name" value="HD/PDEase_dom"/>
</dbReference>
<dbReference type="PANTHER" id="PTHR43155:SF2">
    <property type="entry name" value="CYCLIC DI-GMP PHOSPHODIESTERASE PA4108"/>
    <property type="match status" value="1"/>
</dbReference>
<dbReference type="EMBL" id="JACSQL010000001">
    <property type="protein sequence ID" value="MBD7966945.1"/>
    <property type="molecule type" value="Genomic_DNA"/>
</dbReference>
<dbReference type="Gene3D" id="1.10.3210.10">
    <property type="entry name" value="Hypothetical protein af1432"/>
    <property type="match status" value="1"/>
</dbReference>
<dbReference type="SMART" id="SM00471">
    <property type="entry name" value="HDc"/>
    <property type="match status" value="1"/>
</dbReference>
<evidence type="ECO:0000259" key="1">
    <source>
        <dbReference type="PROSITE" id="PS51832"/>
    </source>
</evidence>
<proteinExistence type="predicted"/>
<reference evidence="2 3" key="1">
    <citation type="submission" date="2020-08" db="EMBL/GenBank/DDBJ databases">
        <title>A Genomic Blueprint of the Chicken Gut Microbiome.</title>
        <authorList>
            <person name="Gilroy R."/>
            <person name="Ravi A."/>
            <person name="Getino M."/>
            <person name="Pursley I."/>
            <person name="Horton D.L."/>
            <person name="Alikhan N.-F."/>
            <person name="Baker D."/>
            <person name="Gharbi K."/>
            <person name="Hall N."/>
            <person name="Watson M."/>
            <person name="Adriaenssens E.M."/>
            <person name="Foster-Nyarko E."/>
            <person name="Jarju S."/>
            <person name="Secka A."/>
            <person name="Antonio M."/>
            <person name="Oren A."/>
            <person name="Chaudhuri R."/>
            <person name="La Ragione R.M."/>
            <person name="Hildebrand F."/>
            <person name="Pallen M.J."/>
        </authorList>
    </citation>
    <scope>NUCLEOTIDE SEQUENCE [LARGE SCALE GENOMIC DNA]</scope>
    <source>
        <strain evidence="2 3">Sa2BVA9</strain>
    </source>
</reference>
<feature type="domain" description="HD-GYP" evidence="1">
    <location>
        <begin position="114"/>
        <end position="309"/>
    </location>
</feature>
<dbReference type="Proteomes" id="UP000608071">
    <property type="component" value="Unassembled WGS sequence"/>
</dbReference>
<dbReference type="PROSITE" id="PS51832">
    <property type="entry name" value="HD_GYP"/>
    <property type="match status" value="1"/>
</dbReference>
<keyword evidence="3" id="KW-1185">Reference proteome</keyword>
<evidence type="ECO:0000313" key="3">
    <source>
        <dbReference type="Proteomes" id="UP000608071"/>
    </source>
</evidence>